<dbReference type="GO" id="GO:0016747">
    <property type="term" value="F:acyltransferase activity, transferring groups other than amino-acyl groups"/>
    <property type="evidence" value="ECO:0007669"/>
    <property type="project" value="TreeGrafter"/>
</dbReference>
<dbReference type="InterPro" id="IPR050317">
    <property type="entry name" value="Plant_Fungal_Acyltransferase"/>
</dbReference>
<reference evidence="1" key="2">
    <citation type="submission" date="2022-07" db="EMBL/GenBank/DDBJ databases">
        <authorList>
            <person name="Goncalves M.F.M."/>
            <person name="Hilario S."/>
            <person name="Van De Peer Y."/>
            <person name="Esteves A.C."/>
            <person name="Alves A."/>
        </authorList>
    </citation>
    <scope>NUCLEOTIDE SEQUENCE</scope>
    <source>
        <strain evidence="1">MUM 19.33</strain>
    </source>
</reference>
<dbReference type="Proteomes" id="UP001055219">
    <property type="component" value="Unassembled WGS sequence"/>
</dbReference>
<dbReference type="OrthoDB" id="21502at2759"/>
<dbReference type="EMBL" id="JAGIXG020000002">
    <property type="protein sequence ID" value="KAI6785289.1"/>
    <property type="molecule type" value="Genomic_DNA"/>
</dbReference>
<dbReference type="RefSeq" id="XP_051366145.1">
    <property type="nucleotide sequence ID" value="XM_051508919.1"/>
</dbReference>
<gene>
    <name evidence="1" type="ORF">J7T54_006931</name>
</gene>
<comment type="caution">
    <text evidence="1">The sequence shown here is derived from an EMBL/GenBank/DDBJ whole genome shotgun (WGS) entry which is preliminary data.</text>
</comment>
<name>A0A9P9Y836_9HYPO</name>
<protein>
    <submittedName>
        <fullName evidence="1">Uncharacterized protein</fullName>
    </submittedName>
</protein>
<accession>A0A9P9Y836</accession>
<proteinExistence type="predicted"/>
<dbReference type="GeneID" id="75833408"/>
<organism evidence="1 2">
    <name type="scientific">Emericellopsis cladophorae</name>
    <dbReference type="NCBI Taxonomy" id="2686198"/>
    <lineage>
        <taxon>Eukaryota</taxon>
        <taxon>Fungi</taxon>
        <taxon>Dikarya</taxon>
        <taxon>Ascomycota</taxon>
        <taxon>Pezizomycotina</taxon>
        <taxon>Sordariomycetes</taxon>
        <taxon>Hypocreomycetidae</taxon>
        <taxon>Hypocreales</taxon>
        <taxon>Bionectriaceae</taxon>
        <taxon>Emericellopsis</taxon>
    </lineage>
</organism>
<evidence type="ECO:0000313" key="2">
    <source>
        <dbReference type="Proteomes" id="UP001055219"/>
    </source>
</evidence>
<dbReference type="PANTHER" id="PTHR31642:SF294">
    <property type="entry name" value="ACETYLTRANSFERASE MATC1"/>
    <property type="match status" value="1"/>
</dbReference>
<dbReference type="Gene3D" id="3.30.559.10">
    <property type="entry name" value="Chloramphenicol acetyltransferase-like domain"/>
    <property type="match status" value="2"/>
</dbReference>
<dbReference type="InterPro" id="IPR023213">
    <property type="entry name" value="CAT-like_dom_sf"/>
</dbReference>
<sequence length="508" mass="56097">MSWLPSRLPFLKGPARSQVPIVTTDEIVPVHLFDSTTALQSCILVWLFRFNERLDPDKLHDSLSRVFQREGWRKLGGRYRRRSNDGKLEIHIPKPFTAQRPPVHFTRETFNTRMDEHPLASKLPQATGKVTTFPGPRAFNALAMGPGSPATYDDLIYDDKPQFSLHVTNFTDGTLVGLGHSHMTADLLGLTAVIEAWCQELAGESDKIKPFGGVEEDGMKGLYEPPTQEKHILAGKELQGSGLAYWGLRAVWQAKNARLASRTLCIPKTTMEKLATQAKSQMTRQPSDTLPPDGRDAHFISDGDVLAALLCRLNAQNQSTMSRNIVTMMALDPRTRAPSAFRTDVAYAGNSPTAVFFECSAQDAVDMSLGDLALCARQAIAAQATEEQMKAYAALSAESVRARNMNVMFGDRNMAFQLMSNWLKASLFEKIDFSPAIVEEASSAARAASQHKRGHPVYYHSADPGDVEGPYVMHLVVVMGADHDGNLWMSCVLPETTWSDLVGFLDSL</sequence>
<dbReference type="PANTHER" id="PTHR31642">
    <property type="entry name" value="TRICHOTHECENE 3-O-ACETYLTRANSFERASE"/>
    <property type="match status" value="1"/>
</dbReference>
<keyword evidence="2" id="KW-1185">Reference proteome</keyword>
<dbReference type="AlphaFoldDB" id="A0A9P9Y836"/>
<evidence type="ECO:0000313" key="1">
    <source>
        <dbReference type="EMBL" id="KAI6785289.1"/>
    </source>
</evidence>
<dbReference type="Pfam" id="PF02458">
    <property type="entry name" value="Transferase"/>
    <property type="match status" value="1"/>
</dbReference>
<reference evidence="1" key="1">
    <citation type="journal article" date="2021" name="J Fungi (Basel)">
        <title>Genomic and Metabolomic Analyses of the Marine Fungus Emericellopsis cladophorae: Insights into Saltwater Adaptability Mechanisms and Its Biosynthetic Potential.</title>
        <authorList>
            <person name="Goncalves M.F.M."/>
            <person name="Hilario S."/>
            <person name="Van de Peer Y."/>
            <person name="Esteves A.C."/>
            <person name="Alves A."/>
        </authorList>
    </citation>
    <scope>NUCLEOTIDE SEQUENCE</scope>
    <source>
        <strain evidence="1">MUM 19.33</strain>
    </source>
</reference>